<dbReference type="AlphaFoldDB" id="A0A5C4MJD4"/>
<comment type="caution">
    <text evidence="3">The sequence shown here is derived from an EMBL/GenBank/DDBJ whole genome shotgun (WGS) entry which is preliminary data.</text>
</comment>
<dbReference type="EMBL" id="VDFU01000047">
    <property type="protein sequence ID" value="TNC45307.1"/>
    <property type="molecule type" value="Genomic_DNA"/>
</dbReference>
<feature type="transmembrane region" description="Helical" evidence="1">
    <location>
        <begin position="38"/>
        <end position="58"/>
    </location>
</feature>
<feature type="transmembrane region" description="Helical" evidence="1">
    <location>
        <begin position="6"/>
        <end position="26"/>
    </location>
</feature>
<dbReference type="InterPro" id="IPR012347">
    <property type="entry name" value="Ferritin-like"/>
</dbReference>
<dbReference type="OrthoDB" id="517560at2"/>
<proteinExistence type="predicted"/>
<dbReference type="Proteomes" id="UP000305887">
    <property type="component" value="Unassembled WGS sequence"/>
</dbReference>
<evidence type="ECO:0000313" key="3">
    <source>
        <dbReference type="EMBL" id="TNC45307.1"/>
    </source>
</evidence>
<gene>
    <name evidence="3" type="ORF">FHG66_20075</name>
</gene>
<organism evidence="3 4">
    <name type="scientific">Rubellimicrobium rubrum</name>
    <dbReference type="NCBI Taxonomy" id="2585369"/>
    <lineage>
        <taxon>Bacteria</taxon>
        <taxon>Pseudomonadati</taxon>
        <taxon>Pseudomonadota</taxon>
        <taxon>Alphaproteobacteria</taxon>
        <taxon>Rhodobacterales</taxon>
        <taxon>Roseobacteraceae</taxon>
        <taxon>Rubellimicrobium</taxon>
    </lineage>
</organism>
<keyword evidence="1" id="KW-0812">Transmembrane</keyword>
<dbReference type="Gene3D" id="1.20.1260.10">
    <property type="match status" value="1"/>
</dbReference>
<dbReference type="Pfam" id="PF03713">
    <property type="entry name" value="DUF305"/>
    <property type="match status" value="1"/>
</dbReference>
<reference evidence="3 4" key="1">
    <citation type="submission" date="2019-06" db="EMBL/GenBank/DDBJ databases">
        <title>YIM 131921 draft genome.</title>
        <authorList>
            <person name="Jiang L."/>
        </authorList>
    </citation>
    <scope>NUCLEOTIDE SEQUENCE [LARGE SCALE GENOMIC DNA]</scope>
    <source>
        <strain evidence="3 4">YIM 131921</strain>
    </source>
</reference>
<evidence type="ECO:0000259" key="2">
    <source>
        <dbReference type="Pfam" id="PF03713"/>
    </source>
</evidence>
<evidence type="ECO:0000256" key="1">
    <source>
        <dbReference type="SAM" id="Phobius"/>
    </source>
</evidence>
<accession>A0A5C4MJD4</accession>
<sequence>MSYARFGLMIVVSTLVMYVLMYLNTYEWDHIAWSQTRGWMALLMGGVMALIMLGFMWGMYKNKAANIAILAAAALVAVASLWFVRSQATVDDVAYMEAMIPHHSIAILTSSEANIRDPRVRRLADQIIEAQVQEIAEMRALIADLQADPTPEGAPDLTPLDADSVPVDEAVAEALAPTSGTSSN</sequence>
<name>A0A5C4MJD4_9RHOB</name>
<feature type="transmembrane region" description="Helical" evidence="1">
    <location>
        <begin position="64"/>
        <end position="84"/>
    </location>
</feature>
<keyword evidence="1" id="KW-1133">Transmembrane helix</keyword>
<evidence type="ECO:0000313" key="4">
    <source>
        <dbReference type="Proteomes" id="UP000305887"/>
    </source>
</evidence>
<feature type="domain" description="DUF305" evidence="2">
    <location>
        <begin position="92"/>
        <end position="153"/>
    </location>
</feature>
<keyword evidence="1" id="KW-0472">Membrane</keyword>
<dbReference type="RefSeq" id="WP_139078924.1">
    <property type="nucleotide sequence ID" value="NZ_VDFU01000047.1"/>
</dbReference>
<dbReference type="InterPro" id="IPR005183">
    <property type="entry name" value="DUF305_CopM-like"/>
</dbReference>
<protein>
    <submittedName>
        <fullName evidence="3">DUF305 domain-containing protein</fullName>
    </submittedName>
</protein>
<keyword evidence="4" id="KW-1185">Reference proteome</keyword>